<dbReference type="InParanoid" id="A0A0V0QIQ8"/>
<organism evidence="1 2">
    <name type="scientific">Pseudocohnilembus persalinus</name>
    <name type="common">Ciliate</name>
    <dbReference type="NCBI Taxonomy" id="266149"/>
    <lineage>
        <taxon>Eukaryota</taxon>
        <taxon>Sar</taxon>
        <taxon>Alveolata</taxon>
        <taxon>Ciliophora</taxon>
        <taxon>Intramacronucleata</taxon>
        <taxon>Oligohymenophorea</taxon>
        <taxon>Scuticociliatia</taxon>
        <taxon>Philasterida</taxon>
        <taxon>Pseudocohnilembidae</taxon>
        <taxon>Pseudocohnilembus</taxon>
    </lineage>
</organism>
<comment type="caution">
    <text evidence="1">The sequence shown here is derived from an EMBL/GenBank/DDBJ whole genome shotgun (WGS) entry which is preliminary data.</text>
</comment>
<gene>
    <name evidence="1" type="ORF">PPERSA_07683</name>
</gene>
<sequence length="308" mass="37104">MQDGATLLTNSKSYKLKRYEHTNNFLSIKKEGEDKYDIECETTSMLHVEQMIPEKHLLYQYLYNNRLLNFQGSYQQINQWINITDLIFQFKISRQEILKDALQQTLDKFLEVNENRSYSITYYKFCSFIAQSLFHEKKSWFLSEYIESFNLYVEKYMPEQLFDSVSNNPEELQQIQDKFRSQASSKFSYIIDKNNYALPSEIDTDQITINFIDYFACNYNPKQRIKDFFSLKKKVFVYEIQQLMQLCNLTPKQYEDNLQKICRAYQEKVLAKHLDKFKFIYQMIEEKDIQEDKLNKNNIVVKVLTSKI</sequence>
<evidence type="ECO:0000313" key="1">
    <source>
        <dbReference type="EMBL" id="KRX02038.1"/>
    </source>
</evidence>
<proteinExistence type="predicted"/>
<reference evidence="1 2" key="1">
    <citation type="journal article" date="2015" name="Sci. Rep.">
        <title>Genome of the facultative scuticociliatosis pathogen Pseudocohnilembus persalinus provides insight into its virulence through horizontal gene transfer.</title>
        <authorList>
            <person name="Xiong J."/>
            <person name="Wang G."/>
            <person name="Cheng J."/>
            <person name="Tian M."/>
            <person name="Pan X."/>
            <person name="Warren A."/>
            <person name="Jiang C."/>
            <person name="Yuan D."/>
            <person name="Miao W."/>
        </authorList>
    </citation>
    <scope>NUCLEOTIDE SEQUENCE [LARGE SCALE GENOMIC DNA]</scope>
    <source>
        <strain evidence="1">36N120E</strain>
    </source>
</reference>
<evidence type="ECO:0000313" key="2">
    <source>
        <dbReference type="Proteomes" id="UP000054937"/>
    </source>
</evidence>
<name>A0A0V0QIQ8_PSEPJ</name>
<dbReference type="Proteomes" id="UP000054937">
    <property type="component" value="Unassembled WGS sequence"/>
</dbReference>
<accession>A0A0V0QIQ8</accession>
<dbReference type="EMBL" id="LDAU01000159">
    <property type="protein sequence ID" value="KRX02038.1"/>
    <property type="molecule type" value="Genomic_DNA"/>
</dbReference>
<dbReference type="AlphaFoldDB" id="A0A0V0QIQ8"/>
<dbReference type="OMA" id="DIECETT"/>
<keyword evidence="2" id="KW-1185">Reference proteome</keyword>
<protein>
    <submittedName>
        <fullName evidence="1">Uncharacterized protein</fullName>
    </submittedName>
</protein>